<organism evidence="3 4">
    <name type="scientific">Haematococcus lacustris</name>
    <name type="common">Green alga</name>
    <name type="synonym">Haematococcus pluvialis</name>
    <dbReference type="NCBI Taxonomy" id="44745"/>
    <lineage>
        <taxon>Eukaryota</taxon>
        <taxon>Viridiplantae</taxon>
        <taxon>Chlorophyta</taxon>
        <taxon>core chlorophytes</taxon>
        <taxon>Chlorophyceae</taxon>
        <taxon>CS clade</taxon>
        <taxon>Chlamydomonadales</taxon>
        <taxon>Haematococcaceae</taxon>
        <taxon>Haematococcus</taxon>
    </lineage>
</organism>
<keyword evidence="4" id="KW-1185">Reference proteome</keyword>
<dbReference type="Proteomes" id="UP000485058">
    <property type="component" value="Unassembled WGS sequence"/>
</dbReference>
<dbReference type="EMBL" id="BLLF01002744">
    <property type="protein sequence ID" value="GFH25184.1"/>
    <property type="molecule type" value="Genomic_DNA"/>
</dbReference>
<feature type="non-terminal residue" evidence="3">
    <location>
        <position position="176"/>
    </location>
</feature>
<dbReference type="InterPro" id="IPR020988">
    <property type="entry name" value="Pept_U32_collagenase"/>
</dbReference>
<dbReference type="Pfam" id="PF12392">
    <property type="entry name" value="DUF3656"/>
    <property type="match status" value="1"/>
</dbReference>
<evidence type="ECO:0000313" key="3">
    <source>
        <dbReference type="EMBL" id="GFH25184.1"/>
    </source>
</evidence>
<proteinExistence type="predicted"/>
<feature type="domain" description="Peptidase U32 collagenase" evidence="2">
    <location>
        <begin position="76"/>
        <end position="169"/>
    </location>
</feature>
<dbReference type="AlphaFoldDB" id="A0A6A0A152"/>
<evidence type="ECO:0000259" key="2">
    <source>
        <dbReference type="Pfam" id="PF12392"/>
    </source>
</evidence>
<reference evidence="3 4" key="1">
    <citation type="submission" date="2020-02" db="EMBL/GenBank/DDBJ databases">
        <title>Draft genome sequence of Haematococcus lacustris strain NIES-144.</title>
        <authorList>
            <person name="Morimoto D."/>
            <person name="Nakagawa S."/>
            <person name="Yoshida T."/>
            <person name="Sawayama S."/>
        </authorList>
    </citation>
    <scope>NUCLEOTIDE SEQUENCE [LARGE SCALE GENOMIC DNA]</scope>
    <source>
        <strain evidence="3 4">NIES-144</strain>
    </source>
</reference>
<name>A0A6A0A152_HAELA</name>
<accession>A0A6A0A152</accession>
<evidence type="ECO:0000313" key="4">
    <source>
        <dbReference type="Proteomes" id="UP000485058"/>
    </source>
</evidence>
<feature type="region of interest" description="Disordered" evidence="1">
    <location>
        <begin position="1"/>
        <end position="25"/>
    </location>
</feature>
<protein>
    <submittedName>
        <fullName evidence="3">DUF3656 domain-containing protein</fullName>
    </submittedName>
</protein>
<evidence type="ECO:0000256" key="1">
    <source>
        <dbReference type="SAM" id="MobiDB-lite"/>
    </source>
</evidence>
<comment type="caution">
    <text evidence="3">The sequence shown here is derived from an EMBL/GenBank/DDBJ whole genome shotgun (WGS) entry which is preliminary data.</text>
</comment>
<gene>
    <name evidence="3" type="ORF">HaLaN_23110</name>
</gene>
<feature type="non-terminal residue" evidence="3">
    <location>
        <position position="1"/>
    </location>
</feature>
<sequence>ACPLKLGDGLVFDEGDPQQEEQGGSVFDLLDASGRKSLGAAGEADARSSGKPLPRVTVEFRAGQLDAGRLQPGQLVWKTKDHALEARLRATYEGLAGSAMRSLPVSARVSGKIGSALNLTLRDDAGFEVCALTNMALSAASKRPLTVDDIAAGLGQLGDNALSLDSLDTTGLDIAQ</sequence>